<proteinExistence type="inferred from homology"/>
<evidence type="ECO:0000256" key="1">
    <source>
        <dbReference type="ARBA" id="ARBA00007689"/>
    </source>
</evidence>
<reference evidence="3" key="2">
    <citation type="submission" date="2023-01" db="EMBL/GenBank/DDBJ databases">
        <authorList>
            <person name="Sun Q."/>
            <person name="Evtushenko L."/>
        </authorList>
    </citation>
    <scope>NUCLEOTIDE SEQUENCE</scope>
    <source>
        <strain evidence="3">VKM Ac-1401</strain>
    </source>
</reference>
<name>A0A9W6HCL2_9MICO</name>
<dbReference type="Pfam" id="PF03795">
    <property type="entry name" value="YCII"/>
    <property type="match status" value="1"/>
</dbReference>
<keyword evidence="4" id="KW-1185">Reference proteome</keyword>
<reference evidence="3" key="1">
    <citation type="journal article" date="2014" name="Int. J. Syst. Evol. Microbiol.">
        <title>Complete genome sequence of Corynebacterium casei LMG S-19264T (=DSM 44701T), isolated from a smear-ripened cheese.</title>
        <authorList>
            <consortium name="US DOE Joint Genome Institute (JGI-PGF)"/>
            <person name="Walter F."/>
            <person name="Albersmeier A."/>
            <person name="Kalinowski J."/>
            <person name="Ruckert C."/>
        </authorList>
    </citation>
    <scope>NUCLEOTIDE SEQUENCE</scope>
    <source>
        <strain evidence="3">VKM Ac-1401</strain>
    </source>
</reference>
<evidence type="ECO:0000313" key="4">
    <source>
        <dbReference type="Proteomes" id="UP001142372"/>
    </source>
</evidence>
<accession>A0A9W6HCL2</accession>
<protein>
    <recommendedName>
        <fullName evidence="2">YCII-related domain-containing protein</fullName>
    </recommendedName>
</protein>
<gene>
    <name evidence="3" type="ORF">GCM10017584_30160</name>
</gene>
<dbReference type="RefSeq" id="WP_271178084.1">
    <property type="nucleotide sequence ID" value="NZ_BAAAJO010000003.1"/>
</dbReference>
<dbReference type="InterPro" id="IPR011008">
    <property type="entry name" value="Dimeric_a/b-barrel"/>
</dbReference>
<organism evidence="3 4">
    <name type="scientific">Leifsonia poae</name>
    <dbReference type="NCBI Taxonomy" id="110933"/>
    <lineage>
        <taxon>Bacteria</taxon>
        <taxon>Bacillati</taxon>
        <taxon>Actinomycetota</taxon>
        <taxon>Actinomycetes</taxon>
        <taxon>Micrococcales</taxon>
        <taxon>Microbacteriaceae</taxon>
        <taxon>Leifsonia</taxon>
    </lineage>
</organism>
<dbReference type="SUPFAM" id="SSF54909">
    <property type="entry name" value="Dimeric alpha+beta barrel"/>
    <property type="match status" value="1"/>
</dbReference>
<dbReference type="EMBL" id="BSEN01000015">
    <property type="protein sequence ID" value="GLJ77442.1"/>
    <property type="molecule type" value="Genomic_DNA"/>
</dbReference>
<dbReference type="InterPro" id="IPR005545">
    <property type="entry name" value="YCII"/>
</dbReference>
<dbReference type="AlphaFoldDB" id="A0A9W6HCL2"/>
<sequence>MYAVSFYDADPDAGPEHFQKLVDTYPRHRAYLDEFAAGGEVLMIGTFGEPATQGSMAIFRSREAAERFREGDPFWTEGLVHRSRILDWDPLVFAEQ</sequence>
<dbReference type="Proteomes" id="UP001142372">
    <property type="component" value="Unassembled WGS sequence"/>
</dbReference>
<feature type="domain" description="YCII-related" evidence="2">
    <location>
        <begin position="15"/>
        <end position="88"/>
    </location>
</feature>
<comment type="caution">
    <text evidence="3">The sequence shown here is derived from an EMBL/GenBank/DDBJ whole genome shotgun (WGS) entry which is preliminary data.</text>
</comment>
<comment type="similarity">
    <text evidence="1">Belongs to the YciI family.</text>
</comment>
<evidence type="ECO:0000259" key="2">
    <source>
        <dbReference type="Pfam" id="PF03795"/>
    </source>
</evidence>
<evidence type="ECO:0000313" key="3">
    <source>
        <dbReference type="EMBL" id="GLJ77442.1"/>
    </source>
</evidence>
<dbReference type="Gene3D" id="3.30.70.1060">
    <property type="entry name" value="Dimeric alpha+beta barrel"/>
    <property type="match status" value="1"/>
</dbReference>